<dbReference type="Proteomes" id="UP001187192">
    <property type="component" value="Unassembled WGS sequence"/>
</dbReference>
<evidence type="ECO:0000313" key="3">
    <source>
        <dbReference type="Proteomes" id="UP001187192"/>
    </source>
</evidence>
<sequence length="101" mass="10919">MATRDRTVKFRNRRDAVESVRASLPSSSSSSSSSAAAASDGPDIGKASASLLGPNRSFYTPFSTEEPGPSRSRIEMPMSDVLWCFDKKKIAISLKRSCCLN</sequence>
<keyword evidence="3" id="KW-1185">Reference proteome</keyword>
<dbReference type="EMBL" id="BTGU01000041">
    <property type="protein sequence ID" value="GMN52306.1"/>
    <property type="molecule type" value="Genomic_DNA"/>
</dbReference>
<protein>
    <submittedName>
        <fullName evidence="2">Uncharacterized protein</fullName>
    </submittedName>
</protein>
<feature type="compositionally biased region" description="Low complexity" evidence="1">
    <location>
        <begin position="26"/>
        <end position="39"/>
    </location>
</feature>
<proteinExistence type="predicted"/>
<feature type="region of interest" description="Disordered" evidence="1">
    <location>
        <begin position="1"/>
        <end position="55"/>
    </location>
</feature>
<organism evidence="2 3">
    <name type="scientific">Ficus carica</name>
    <name type="common">Common fig</name>
    <dbReference type="NCBI Taxonomy" id="3494"/>
    <lineage>
        <taxon>Eukaryota</taxon>
        <taxon>Viridiplantae</taxon>
        <taxon>Streptophyta</taxon>
        <taxon>Embryophyta</taxon>
        <taxon>Tracheophyta</taxon>
        <taxon>Spermatophyta</taxon>
        <taxon>Magnoliopsida</taxon>
        <taxon>eudicotyledons</taxon>
        <taxon>Gunneridae</taxon>
        <taxon>Pentapetalae</taxon>
        <taxon>rosids</taxon>
        <taxon>fabids</taxon>
        <taxon>Rosales</taxon>
        <taxon>Moraceae</taxon>
        <taxon>Ficeae</taxon>
        <taxon>Ficus</taxon>
    </lineage>
</organism>
<evidence type="ECO:0000256" key="1">
    <source>
        <dbReference type="SAM" id="MobiDB-lite"/>
    </source>
</evidence>
<dbReference type="AlphaFoldDB" id="A0AA88AUX8"/>
<dbReference type="Gramene" id="FCD_00013719-RA">
    <property type="protein sequence ID" value="FCD_00013719-RA:cds"/>
    <property type="gene ID" value="FCD_00013719"/>
</dbReference>
<feature type="compositionally biased region" description="Basic and acidic residues" evidence="1">
    <location>
        <begin position="1"/>
        <end position="18"/>
    </location>
</feature>
<gene>
    <name evidence="2" type="ORF">TIFTF001_021458</name>
</gene>
<name>A0AA88AUX8_FICCA</name>
<accession>A0AA88AUX8</accession>
<evidence type="ECO:0000313" key="2">
    <source>
        <dbReference type="EMBL" id="GMN52306.1"/>
    </source>
</evidence>
<comment type="caution">
    <text evidence="2">The sequence shown here is derived from an EMBL/GenBank/DDBJ whole genome shotgun (WGS) entry which is preliminary data.</text>
</comment>
<reference evidence="2" key="1">
    <citation type="submission" date="2023-07" db="EMBL/GenBank/DDBJ databases">
        <title>draft genome sequence of fig (Ficus carica).</title>
        <authorList>
            <person name="Takahashi T."/>
            <person name="Nishimura K."/>
        </authorList>
    </citation>
    <scope>NUCLEOTIDE SEQUENCE</scope>
</reference>